<keyword evidence="1" id="KW-0812">Transmembrane</keyword>
<dbReference type="EMBL" id="JPFZ01000009">
    <property type="protein sequence ID" value="KEQ47897.1"/>
    <property type="molecule type" value="Genomic_DNA"/>
</dbReference>
<evidence type="ECO:0000313" key="2">
    <source>
        <dbReference type="EMBL" id="KEQ47897.1"/>
    </source>
</evidence>
<feature type="transmembrane region" description="Helical" evidence="1">
    <location>
        <begin position="52"/>
        <end position="70"/>
    </location>
</feature>
<accession>A0A081QY74</accession>
<name>A0A081QY74_STRMT</name>
<protein>
    <submittedName>
        <fullName evidence="2">Permease family protein</fullName>
    </submittedName>
</protein>
<sequence>MSILLYGVIASNGLKVLIKERVDFSQMRNLIIASAMLVLGLGGAILKLGPVTLSGTALSAMTGIILNLILPYENKD</sequence>
<keyword evidence="1" id="KW-0472">Membrane</keyword>
<comment type="caution">
    <text evidence="2">The sequence shown here is derived from an EMBL/GenBank/DDBJ whole genome shotgun (WGS) entry which is preliminary data.</text>
</comment>
<dbReference type="Proteomes" id="UP000028022">
    <property type="component" value="Unassembled WGS sequence"/>
</dbReference>
<reference evidence="2 3" key="1">
    <citation type="submission" date="2014-05" db="EMBL/GenBank/DDBJ databases">
        <authorList>
            <person name="Daugherty S.C."/>
            <person name="Tallon L.J."/>
            <person name="Sadzewicz L."/>
            <person name="Kilian M."/>
            <person name="Tettelin H."/>
        </authorList>
    </citation>
    <scope>NUCLEOTIDE SEQUENCE [LARGE SCALE GENOMIC DNA]</scope>
    <source>
        <strain evidence="2 3">SK608</strain>
    </source>
</reference>
<keyword evidence="1" id="KW-1133">Transmembrane helix</keyword>
<dbReference type="AlphaFoldDB" id="A0A081QY74"/>
<evidence type="ECO:0000256" key="1">
    <source>
        <dbReference type="SAM" id="Phobius"/>
    </source>
</evidence>
<evidence type="ECO:0000313" key="3">
    <source>
        <dbReference type="Proteomes" id="UP000028022"/>
    </source>
</evidence>
<proteinExistence type="predicted"/>
<feature type="transmembrane region" description="Helical" evidence="1">
    <location>
        <begin position="29"/>
        <end position="46"/>
    </location>
</feature>
<organism evidence="2 3">
    <name type="scientific">Streptococcus mitis</name>
    <dbReference type="NCBI Taxonomy" id="28037"/>
    <lineage>
        <taxon>Bacteria</taxon>
        <taxon>Bacillati</taxon>
        <taxon>Bacillota</taxon>
        <taxon>Bacilli</taxon>
        <taxon>Lactobacillales</taxon>
        <taxon>Streptococcaceae</taxon>
        <taxon>Streptococcus</taxon>
        <taxon>Streptococcus mitis group</taxon>
    </lineage>
</organism>
<gene>
    <name evidence="2" type="ORF">SK608_0988</name>
</gene>